<accession>A0A329QLF9</accession>
<keyword evidence="1" id="KW-1133">Transmembrane helix</keyword>
<name>A0A329QLF9_9ACTN</name>
<keyword evidence="3" id="KW-1185">Reference proteome</keyword>
<feature type="transmembrane region" description="Helical" evidence="1">
    <location>
        <begin position="92"/>
        <end position="114"/>
    </location>
</feature>
<comment type="caution">
    <text evidence="2">The sequence shown here is derived from an EMBL/GenBank/DDBJ whole genome shotgun (WGS) entry which is preliminary data.</text>
</comment>
<keyword evidence="1" id="KW-0812">Transmembrane</keyword>
<dbReference type="AlphaFoldDB" id="A0A329QLF9"/>
<proteinExistence type="predicted"/>
<organism evidence="2 3">
    <name type="scientific">Phytoactinopolyspora halophila</name>
    <dbReference type="NCBI Taxonomy" id="1981511"/>
    <lineage>
        <taxon>Bacteria</taxon>
        <taxon>Bacillati</taxon>
        <taxon>Actinomycetota</taxon>
        <taxon>Actinomycetes</taxon>
        <taxon>Jiangellales</taxon>
        <taxon>Jiangellaceae</taxon>
        <taxon>Phytoactinopolyspora</taxon>
    </lineage>
</organism>
<evidence type="ECO:0000313" key="2">
    <source>
        <dbReference type="EMBL" id="RAW13197.1"/>
    </source>
</evidence>
<dbReference type="OrthoDB" id="4543471at2"/>
<protein>
    <submittedName>
        <fullName evidence="2">Uncharacterized protein</fullName>
    </submittedName>
</protein>
<sequence length="258" mass="27974">MTDEQNARAAALPWPPGWRWTKRRARAYRARGTGQVRTVNVDVDGAREPAVLLPMRRTSRLQGIGFAVLGVLFAVMTGVVAVAGVLDREWTAVPGVLVLGALAGIFGTAAVAGLRGRKDAMPGLRLTPTRVVFDGGVPAHGQLAVSWNEIRDMRAFVVRYGMRRILPRPWHNWLGIDAHDPSTVLGGAGHAAAARITRAMNSDTVIAVPDKRFAMNPLVAFHAVDYYLNHPAVRGELATHDGVRRVAGFDDQVVPESR</sequence>
<evidence type="ECO:0000256" key="1">
    <source>
        <dbReference type="SAM" id="Phobius"/>
    </source>
</evidence>
<evidence type="ECO:0000313" key="3">
    <source>
        <dbReference type="Proteomes" id="UP000250462"/>
    </source>
</evidence>
<dbReference type="RefSeq" id="WP_112258707.1">
    <property type="nucleotide sequence ID" value="NZ_QMIG01000013.1"/>
</dbReference>
<keyword evidence="1" id="KW-0472">Membrane</keyword>
<feature type="transmembrane region" description="Helical" evidence="1">
    <location>
        <begin position="64"/>
        <end position="86"/>
    </location>
</feature>
<reference evidence="2 3" key="1">
    <citation type="submission" date="2018-06" db="EMBL/GenBank/DDBJ databases">
        <title>Phytoactinopolyspora halophila sp. nov., a novel halophilic actinomycete isolated from a saline soil in China.</title>
        <authorList>
            <person name="Tang S.-K."/>
        </authorList>
    </citation>
    <scope>NUCLEOTIDE SEQUENCE [LARGE SCALE GENOMIC DNA]</scope>
    <source>
        <strain evidence="2 3">YIM 96934</strain>
    </source>
</reference>
<gene>
    <name evidence="2" type="ORF">DPM12_12685</name>
</gene>
<dbReference type="Proteomes" id="UP000250462">
    <property type="component" value="Unassembled WGS sequence"/>
</dbReference>
<dbReference type="EMBL" id="QMIG01000013">
    <property type="protein sequence ID" value="RAW13197.1"/>
    <property type="molecule type" value="Genomic_DNA"/>
</dbReference>